<feature type="region of interest" description="Disordered" evidence="1">
    <location>
        <begin position="423"/>
        <end position="463"/>
    </location>
</feature>
<dbReference type="Pfam" id="PF15410">
    <property type="entry name" value="PH_9"/>
    <property type="match status" value="1"/>
</dbReference>
<keyword evidence="4" id="KW-1185">Reference proteome</keyword>
<dbReference type="EMBL" id="LSSK01001499">
    <property type="protein sequence ID" value="OMH79593.1"/>
    <property type="molecule type" value="Genomic_DNA"/>
</dbReference>
<comment type="caution">
    <text evidence="3">The sequence shown here is derived from an EMBL/GenBank/DDBJ whole genome shotgun (WGS) entry which is preliminary data.</text>
</comment>
<organism evidence="3 4">
    <name type="scientific">Zancudomyces culisetae</name>
    <name type="common">Gut fungus</name>
    <name type="synonym">Smittium culisetae</name>
    <dbReference type="NCBI Taxonomy" id="1213189"/>
    <lineage>
        <taxon>Eukaryota</taxon>
        <taxon>Fungi</taxon>
        <taxon>Fungi incertae sedis</taxon>
        <taxon>Zoopagomycota</taxon>
        <taxon>Kickxellomycotina</taxon>
        <taxon>Harpellomycetes</taxon>
        <taxon>Harpellales</taxon>
        <taxon>Legeriomycetaceae</taxon>
        <taxon>Zancudomyces</taxon>
    </lineage>
</organism>
<evidence type="ECO:0000259" key="2">
    <source>
        <dbReference type="PROSITE" id="PS50003"/>
    </source>
</evidence>
<feature type="region of interest" description="Disordered" evidence="1">
    <location>
        <begin position="375"/>
        <end position="397"/>
    </location>
</feature>
<gene>
    <name evidence="3" type="ORF">AX774_g6994</name>
</gene>
<dbReference type="OrthoDB" id="2157641at2759"/>
<dbReference type="SUPFAM" id="SSF50729">
    <property type="entry name" value="PH domain-like"/>
    <property type="match status" value="1"/>
</dbReference>
<evidence type="ECO:0000313" key="4">
    <source>
        <dbReference type="Proteomes" id="UP000188320"/>
    </source>
</evidence>
<dbReference type="InterPro" id="IPR001849">
    <property type="entry name" value="PH_domain"/>
</dbReference>
<feature type="compositionally biased region" description="Basic and acidic residues" evidence="1">
    <location>
        <begin position="48"/>
        <end position="59"/>
    </location>
</feature>
<sequence>MERTKSATTVHKKSRDEDMKLPKILSSQRLTSKESDSSTILLKSKSQQYEKEEEKERRNTGVSDGESLIDNPLEQVKKNKIKLYKHNSKTQPELSREKDETSKIDEKQINKSHIFGQKGWRDVENYKSEREKYSGQQNLKEVVEGFCKEKMNKREILEDHSNQDNEESYSIRERSSSVRKERSTMYEVSSQDSKTKVFDKGVQQKSEKSFSKKKGLPIASKNYYRVGYLARKYLLERGGRKPRSRKWKGYYVMLAGGVVYFFKADEMGTPNPDLCLTTTIPLPIASQIMERASLLHSYTQVMPSPGYSTLRPHVLALTLKSGEIYLFQTYTAQQASDWAFAFNYWAALKSKEPNFAGISITSNLEYGWKNTFISNSKSKSKSNSKSNPASLSPTLSSSNLSALSQLDTQSQIASSIKSIDDKFETSSTKSNSNSKSKSKSNPKSNSKSKSKSKISLYTNENSSKSNKHLASIHKFVTDYNNSNSNSTNIVDWVAPKDPDIPSVNNELEQIKAFSKHSAYLDSELISHKAVFITINPNLPTTSTSTSNSTSTSATTSSSSSSSIYNKAFHNWEKKAQYLLHEL</sequence>
<dbReference type="Proteomes" id="UP000188320">
    <property type="component" value="Unassembled WGS sequence"/>
</dbReference>
<feature type="compositionally biased region" description="Basic residues" evidence="1">
    <location>
        <begin position="78"/>
        <end position="88"/>
    </location>
</feature>
<dbReference type="SMART" id="SM00233">
    <property type="entry name" value="PH"/>
    <property type="match status" value="1"/>
</dbReference>
<feature type="region of interest" description="Disordered" evidence="1">
    <location>
        <begin position="1"/>
        <end position="104"/>
    </location>
</feature>
<dbReference type="AlphaFoldDB" id="A0A1R1PFB1"/>
<evidence type="ECO:0000313" key="3">
    <source>
        <dbReference type="EMBL" id="OMH79593.1"/>
    </source>
</evidence>
<feature type="region of interest" description="Disordered" evidence="1">
    <location>
        <begin position="155"/>
        <end position="186"/>
    </location>
</feature>
<dbReference type="InterPro" id="IPR041681">
    <property type="entry name" value="PH_9"/>
</dbReference>
<reference evidence="4" key="1">
    <citation type="submission" date="2017-01" db="EMBL/GenBank/DDBJ databases">
        <authorList>
            <person name="Wang Y."/>
            <person name="White M."/>
            <person name="Kvist S."/>
            <person name="Moncalvo J.-M."/>
        </authorList>
    </citation>
    <scope>NUCLEOTIDE SEQUENCE [LARGE SCALE GENOMIC DNA]</scope>
    <source>
        <strain evidence="4">COL-18-3</strain>
    </source>
</reference>
<feature type="compositionally biased region" description="Basic and acidic residues" evidence="1">
    <location>
        <begin position="155"/>
        <end position="184"/>
    </location>
</feature>
<proteinExistence type="predicted"/>
<feature type="domain" description="PH" evidence="2">
    <location>
        <begin position="222"/>
        <end position="347"/>
    </location>
</feature>
<dbReference type="Gene3D" id="2.30.29.30">
    <property type="entry name" value="Pleckstrin-homology domain (PH domain)/Phosphotyrosine-binding domain (PTB)"/>
    <property type="match status" value="1"/>
</dbReference>
<evidence type="ECO:0000256" key="1">
    <source>
        <dbReference type="SAM" id="MobiDB-lite"/>
    </source>
</evidence>
<name>A0A1R1PFB1_ZANCU</name>
<protein>
    <submittedName>
        <fullName evidence="3">PH and SEC7 domain-containing protein 4</fullName>
    </submittedName>
</protein>
<feature type="non-terminal residue" evidence="3">
    <location>
        <position position="582"/>
    </location>
</feature>
<dbReference type="InterPro" id="IPR011993">
    <property type="entry name" value="PH-like_dom_sf"/>
</dbReference>
<dbReference type="PROSITE" id="PS50003">
    <property type="entry name" value="PH_DOMAIN"/>
    <property type="match status" value="1"/>
</dbReference>
<feature type="compositionally biased region" description="Basic residues" evidence="1">
    <location>
        <begin position="436"/>
        <end position="452"/>
    </location>
</feature>
<feature type="region of interest" description="Disordered" evidence="1">
    <location>
        <begin position="540"/>
        <end position="561"/>
    </location>
</feature>
<feature type="compositionally biased region" description="Low complexity" evidence="1">
    <location>
        <begin position="426"/>
        <end position="435"/>
    </location>
</feature>
<feature type="compositionally biased region" description="Basic and acidic residues" evidence="1">
    <location>
        <begin position="94"/>
        <end position="104"/>
    </location>
</feature>
<accession>A0A1R1PFB1</accession>